<evidence type="ECO:0000313" key="3">
    <source>
        <dbReference type="Proteomes" id="UP001283361"/>
    </source>
</evidence>
<evidence type="ECO:0000256" key="1">
    <source>
        <dbReference type="ARBA" id="ARBA00022705"/>
    </source>
</evidence>
<evidence type="ECO:0008006" key="4">
    <source>
        <dbReference type="Google" id="ProtNLM"/>
    </source>
</evidence>
<sequence length="120" mass="13213">ELGFSYVELNASDTRSKRSLKEVVAESLDNNTLADYTGAAGGQRGGPSGQSHCLIMDEVDGMAGNEDRGGLQELVQLIKKSKIPIICICNDCNSMKMRTLSNYCLDLRFQRPRVEQSKEP</sequence>
<proteinExistence type="predicted"/>
<reference evidence="2" key="1">
    <citation type="journal article" date="2023" name="G3 (Bethesda)">
        <title>A reference genome for the long-term kleptoplast-retaining sea slug Elysia crispata morphotype clarki.</title>
        <authorList>
            <person name="Eastman K.E."/>
            <person name="Pendleton A.L."/>
            <person name="Shaikh M.A."/>
            <person name="Suttiyut T."/>
            <person name="Ogas R."/>
            <person name="Tomko P."/>
            <person name="Gavelis G."/>
            <person name="Widhalm J.R."/>
            <person name="Wisecaver J.H."/>
        </authorList>
    </citation>
    <scope>NUCLEOTIDE SEQUENCE</scope>
    <source>
        <strain evidence="2">ECLA1</strain>
    </source>
</reference>
<dbReference type="Proteomes" id="UP001283361">
    <property type="component" value="Unassembled WGS sequence"/>
</dbReference>
<dbReference type="GO" id="GO:0003677">
    <property type="term" value="F:DNA binding"/>
    <property type="evidence" value="ECO:0007669"/>
    <property type="project" value="TreeGrafter"/>
</dbReference>
<dbReference type="PANTHER" id="PTHR23389:SF6">
    <property type="entry name" value="REPLICATION FACTOR C SUBUNIT 1"/>
    <property type="match status" value="1"/>
</dbReference>
<feature type="non-terminal residue" evidence="2">
    <location>
        <position position="1"/>
    </location>
</feature>
<organism evidence="2 3">
    <name type="scientific">Elysia crispata</name>
    <name type="common">lettuce slug</name>
    <dbReference type="NCBI Taxonomy" id="231223"/>
    <lineage>
        <taxon>Eukaryota</taxon>
        <taxon>Metazoa</taxon>
        <taxon>Spiralia</taxon>
        <taxon>Lophotrochozoa</taxon>
        <taxon>Mollusca</taxon>
        <taxon>Gastropoda</taxon>
        <taxon>Heterobranchia</taxon>
        <taxon>Euthyneura</taxon>
        <taxon>Panpulmonata</taxon>
        <taxon>Sacoglossa</taxon>
        <taxon>Placobranchoidea</taxon>
        <taxon>Plakobranchidae</taxon>
        <taxon>Elysia</taxon>
    </lineage>
</organism>
<dbReference type="SUPFAM" id="SSF52540">
    <property type="entry name" value="P-loop containing nucleoside triphosphate hydrolases"/>
    <property type="match status" value="1"/>
</dbReference>
<keyword evidence="3" id="KW-1185">Reference proteome</keyword>
<protein>
    <recommendedName>
        <fullName evidence="4">Replication factor C subunit 1</fullName>
    </recommendedName>
</protein>
<keyword evidence="1" id="KW-0235">DNA replication</keyword>
<accession>A0AAE1E3G4</accession>
<dbReference type="InterPro" id="IPR027417">
    <property type="entry name" value="P-loop_NTPase"/>
</dbReference>
<comment type="caution">
    <text evidence="2">The sequence shown here is derived from an EMBL/GenBank/DDBJ whole genome shotgun (WGS) entry which is preliminary data.</text>
</comment>
<dbReference type="PANTHER" id="PTHR23389">
    <property type="entry name" value="CHROMOSOME TRANSMISSION FIDELITY FACTOR 18"/>
    <property type="match status" value="1"/>
</dbReference>
<dbReference type="GO" id="GO:0005634">
    <property type="term" value="C:nucleus"/>
    <property type="evidence" value="ECO:0007669"/>
    <property type="project" value="TreeGrafter"/>
</dbReference>
<gene>
    <name evidence="2" type="ORF">RRG08_060532</name>
</gene>
<dbReference type="GO" id="GO:0006260">
    <property type="term" value="P:DNA replication"/>
    <property type="evidence" value="ECO:0007669"/>
    <property type="project" value="UniProtKB-KW"/>
</dbReference>
<dbReference type="EMBL" id="JAWDGP010001292">
    <property type="protein sequence ID" value="KAK3793019.1"/>
    <property type="molecule type" value="Genomic_DNA"/>
</dbReference>
<name>A0AAE1E3G4_9GAST</name>
<dbReference type="AlphaFoldDB" id="A0AAE1E3G4"/>
<evidence type="ECO:0000313" key="2">
    <source>
        <dbReference type="EMBL" id="KAK3793019.1"/>
    </source>
</evidence>
<dbReference type="Gene3D" id="3.40.50.300">
    <property type="entry name" value="P-loop containing nucleotide triphosphate hydrolases"/>
    <property type="match status" value="1"/>
</dbReference>